<feature type="compositionally biased region" description="Basic and acidic residues" evidence="1">
    <location>
        <begin position="7"/>
        <end position="16"/>
    </location>
</feature>
<dbReference type="Proteomes" id="UP001501746">
    <property type="component" value="Unassembled WGS sequence"/>
</dbReference>
<evidence type="ECO:0000313" key="3">
    <source>
        <dbReference type="Proteomes" id="UP001501746"/>
    </source>
</evidence>
<feature type="region of interest" description="Disordered" evidence="1">
    <location>
        <begin position="1"/>
        <end position="84"/>
    </location>
</feature>
<accession>A0ABP4Z2K4</accession>
<feature type="compositionally biased region" description="Basic and acidic residues" evidence="1">
    <location>
        <begin position="25"/>
        <end position="39"/>
    </location>
</feature>
<organism evidence="2 3">
    <name type="scientific">Agromyces salentinus</name>
    <dbReference type="NCBI Taxonomy" id="269421"/>
    <lineage>
        <taxon>Bacteria</taxon>
        <taxon>Bacillati</taxon>
        <taxon>Actinomycetota</taxon>
        <taxon>Actinomycetes</taxon>
        <taxon>Micrococcales</taxon>
        <taxon>Microbacteriaceae</taxon>
        <taxon>Agromyces</taxon>
    </lineage>
</organism>
<sequence>MQVCAKPSERPDDRLEQAAPLLVGRHAEPHEGGRRELGGHRTGSSIVEPGGPQEGEDRLQRDGMPIGLFGDHPGVLGREASRCR</sequence>
<dbReference type="EMBL" id="BAAANK010000005">
    <property type="protein sequence ID" value="GAA1836442.1"/>
    <property type="molecule type" value="Genomic_DNA"/>
</dbReference>
<evidence type="ECO:0000256" key="1">
    <source>
        <dbReference type="SAM" id="MobiDB-lite"/>
    </source>
</evidence>
<gene>
    <name evidence="2" type="ORF">GCM10009750_21720</name>
</gene>
<keyword evidence="3" id="KW-1185">Reference proteome</keyword>
<proteinExistence type="predicted"/>
<evidence type="ECO:0000313" key="2">
    <source>
        <dbReference type="EMBL" id="GAA1836442.1"/>
    </source>
</evidence>
<protein>
    <submittedName>
        <fullName evidence="2">Uncharacterized protein</fullName>
    </submittedName>
</protein>
<reference evidence="3" key="1">
    <citation type="journal article" date="2019" name="Int. J. Syst. Evol. Microbiol.">
        <title>The Global Catalogue of Microorganisms (GCM) 10K type strain sequencing project: providing services to taxonomists for standard genome sequencing and annotation.</title>
        <authorList>
            <consortium name="The Broad Institute Genomics Platform"/>
            <consortium name="The Broad Institute Genome Sequencing Center for Infectious Disease"/>
            <person name="Wu L."/>
            <person name="Ma J."/>
        </authorList>
    </citation>
    <scope>NUCLEOTIDE SEQUENCE [LARGE SCALE GENOMIC DNA]</scope>
    <source>
        <strain evidence="3">JCM 14323</strain>
    </source>
</reference>
<name>A0ABP4Z2K4_9MICO</name>
<comment type="caution">
    <text evidence="2">The sequence shown here is derived from an EMBL/GenBank/DDBJ whole genome shotgun (WGS) entry which is preliminary data.</text>
</comment>